<name>A0A7G2CJV5_9TRYP</name>
<dbReference type="InterPro" id="IPR050116">
    <property type="entry name" value="DNA_polymerase-Y"/>
</dbReference>
<accession>A0A7G2CJV5</accession>
<gene>
    <name evidence="2" type="ORF">ADEAN_000638600</name>
</gene>
<proteinExistence type="predicted"/>
<dbReference type="Gene3D" id="3.30.1490.100">
    <property type="entry name" value="DNA polymerase, Y-family, little finger domain"/>
    <property type="match status" value="1"/>
</dbReference>
<evidence type="ECO:0000313" key="2">
    <source>
        <dbReference type="EMBL" id="CAD2218893.1"/>
    </source>
</evidence>
<dbReference type="Pfam" id="PF11799">
    <property type="entry name" value="IMS_C"/>
    <property type="match status" value="1"/>
</dbReference>
<dbReference type="SUPFAM" id="SSF100879">
    <property type="entry name" value="Lesion bypass DNA polymerase (Y-family), little finger domain"/>
    <property type="match status" value="1"/>
</dbReference>
<dbReference type="PANTHER" id="PTHR11076:SF33">
    <property type="entry name" value="DNA POLYMERASE KAPPA"/>
    <property type="match status" value="1"/>
</dbReference>
<dbReference type="InterPro" id="IPR017961">
    <property type="entry name" value="DNA_pol_Y-fam_little_finger"/>
</dbReference>
<dbReference type="Gene3D" id="3.30.70.270">
    <property type="match status" value="1"/>
</dbReference>
<organism evidence="2 3">
    <name type="scientific">Angomonas deanei</name>
    <dbReference type="NCBI Taxonomy" id="59799"/>
    <lineage>
        <taxon>Eukaryota</taxon>
        <taxon>Discoba</taxon>
        <taxon>Euglenozoa</taxon>
        <taxon>Kinetoplastea</taxon>
        <taxon>Metakinetoplastina</taxon>
        <taxon>Trypanosomatida</taxon>
        <taxon>Trypanosomatidae</taxon>
        <taxon>Strigomonadinae</taxon>
        <taxon>Angomonas</taxon>
    </lineage>
</organism>
<evidence type="ECO:0000313" key="3">
    <source>
        <dbReference type="Proteomes" id="UP000515908"/>
    </source>
</evidence>
<reference evidence="2 3" key="1">
    <citation type="submission" date="2020-08" db="EMBL/GenBank/DDBJ databases">
        <authorList>
            <person name="Newling K."/>
            <person name="Davey J."/>
            <person name="Forrester S."/>
        </authorList>
    </citation>
    <scope>NUCLEOTIDE SEQUENCE [LARGE SCALE GENOMIC DNA]</scope>
    <source>
        <strain evidence="3">Crithidia deanei Carvalho (ATCC PRA-265)</strain>
    </source>
</reference>
<dbReference type="SUPFAM" id="SSF56672">
    <property type="entry name" value="DNA/RNA polymerases"/>
    <property type="match status" value="1"/>
</dbReference>
<evidence type="ECO:0000259" key="1">
    <source>
        <dbReference type="PROSITE" id="PS50173"/>
    </source>
</evidence>
<dbReference type="Gene3D" id="1.10.150.810">
    <property type="match status" value="1"/>
</dbReference>
<dbReference type="InterPro" id="IPR036775">
    <property type="entry name" value="DNA_pol_Y-fam_lit_finger_sf"/>
</dbReference>
<dbReference type="GO" id="GO:0006281">
    <property type="term" value="P:DNA repair"/>
    <property type="evidence" value="ECO:0007669"/>
    <property type="project" value="InterPro"/>
</dbReference>
<dbReference type="EMBL" id="LR877156">
    <property type="protein sequence ID" value="CAD2218893.1"/>
    <property type="molecule type" value="Genomic_DNA"/>
</dbReference>
<protein>
    <submittedName>
        <fullName evidence="2">ImpB/mucB/samB family C-terminal domain containing protein, putative</fullName>
    </submittedName>
</protein>
<dbReference type="Proteomes" id="UP000515908">
    <property type="component" value="Chromosome 12"/>
</dbReference>
<dbReference type="GO" id="GO:0042276">
    <property type="term" value="P:error-prone translesion synthesis"/>
    <property type="evidence" value="ECO:0007669"/>
    <property type="project" value="TreeGrafter"/>
</dbReference>
<dbReference type="GO" id="GO:0005634">
    <property type="term" value="C:nucleus"/>
    <property type="evidence" value="ECO:0007669"/>
    <property type="project" value="TreeGrafter"/>
</dbReference>
<dbReference type="InterPro" id="IPR043502">
    <property type="entry name" value="DNA/RNA_pol_sf"/>
</dbReference>
<sequence length="400" mass="45732">MLELSAHLQREYPSLFEVPRGTDTLTVDSVVFPIFDKVGEVVQQIRSDIHRDTQLTASAGMAITSTLAKIGSNYNKPNGQKSLLKEVYTRGTVMDFFGRLKVKEVPGVGASSEFILNGLGIFTFHDFYEQRYRMGYLFTRKTFLNFLGSAIGICGMYAYEDEAEDDKPGEEEGGLYDTGRKTIGQERTFYKLKSRLELQEILLSNIEKVHERLTRKGLVCGQVVLKMKHTSFQLKQYSKDIEVFPPSNSNHTTDKPHYYEYEDKFYTDDLEQLKANGDVLLLPLVEHYAEYRLLGFTAGKLLRKEALLRILESSKRAKKQQKTLQDFLGNRKRARTQGAAMEECICISSESDIEMEVHHHDPQEVVTVVSSDTLHESPTDRSNEVKDVQKKEEHDVIFID</sequence>
<dbReference type="InterPro" id="IPR001126">
    <property type="entry name" value="UmuC"/>
</dbReference>
<dbReference type="VEuPathDB" id="TriTrypDB:ADEAN_000638600"/>
<dbReference type="OrthoDB" id="263523at2759"/>
<dbReference type="InterPro" id="IPR043128">
    <property type="entry name" value="Rev_trsase/Diguanyl_cyclase"/>
</dbReference>
<dbReference type="AlphaFoldDB" id="A0A7G2CJV5"/>
<dbReference type="PROSITE" id="PS50173">
    <property type="entry name" value="UMUC"/>
    <property type="match status" value="1"/>
</dbReference>
<dbReference type="GO" id="GO:0003887">
    <property type="term" value="F:DNA-directed DNA polymerase activity"/>
    <property type="evidence" value="ECO:0007669"/>
    <property type="project" value="TreeGrafter"/>
</dbReference>
<dbReference type="PANTHER" id="PTHR11076">
    <property type="entry name" value="DNA REPAIR POLYMERASE UMUC / TRANSFERASE FAMILY MEMBER"/>
    <property type="match status" value="1"/>
</dbReference>
<feature type="domain" description="UmuC" evidence="1">
    <location>
        <begin position="43"/>
        <end position="109"/>
    </location>
</feature>
<keyword evidence="3" id="KW-1185">Reference proteome</keyword>
<dbReference type="GO" id="GO:0003684">
    <property type="term" value="F:damaged DNA binding"/>
    <property type="evidence" value="ECO:0007669"/>
    <property type="project" value="InterPro"/>
</dbReference>